<dbReference type="GO" id="GO:0090575">
    <property type="term" value="C:RNA polymerase II transcription regulator complex"/>
    <property type="evidence" value="ECO:0007669"/>
    <property type="project" value="TreeGrafter"/>
</dbReference>
<comment type="subcellular location">
    <subcellularLocation>
        <location evidence="1">Nucleus</location>
    </subcellularLocation>
</comment>
<feature type="region of interest" description="Disordered" evidence="3">
    <location>
        <begin position="25"/>
        <end position="74"/>
    </location>
</feature>
<name>A0A9P3PHX5_LYOSH</name>
<feature type="compositionally biased region" description="Basic and acidic residues" evidence="3">
    <location>
        <begin position="134"/>
        <end position="145"/>
    </location>
</feature>
<dbReference type="InterPro" id="IPR004827">
    <property type="entry name" value="bZIP"/>
</dbReference>
<dbReference type="SUPFAM" id="SSF57959">
    <property type="entry name" value="Leucine zipper domain"/>
    <property type="match status" value="1"/>
</dbReference>
<dbReference type="AlphaFoldDB" id="A0A9P3PHX5"/>
<evidence type="ECO:0000259" key="4">
    <source>
        <dbReference type="PROSITE" id="PS00036"/>
    </source>
</evidence>
<dbReference type="GO" id="GO:0000976">
    <property type="term" value="F:transcription cis-regulatory region binding"/>
    <property type="evidence" value="ECO:0007669"/>
    <property type="project" value="InterPro"/>
</dbReference>
<dbReference type="PANTHER" id="PTHR40621">
    <property type="entry name" value="TRANSCRIPTION FACTOR KAPC-RELATED"/>
    <property type="match status" value="1"/>
</dbReference>
<dbReference type="Gene3D" id="1.20.5.170">
    <property type="match status" value="1"/>
</dbReference>
<feature type="region of interest" description="Disordered" evidence="3">
    <location>
        <begin position="119"/>
        <end position="202"/>
    </location>
</feature>
<protein>
    <submittedName>
        <fullName evidence="5">Minimal binding motif of Hap4 for binding to Hap2/3/5</fullName>
    </submittedName>
</protein>
<dbReference type="EMBL" id="BRPK01000003">
    <property type="protein sequence ID" value="GLB36253.1"/>
    <property type="molecule type" value="Genomic_DNA"/>
</dbReference>
<organism evidence="5 6">
    <name type="scientific">Lyophyllum shimeji</name>
    <name type="common">Hon-shimeji</name>
    <name type="synonym">Tricholoma shimeji</name>
    <dbReference type="NCBI Taxonomy" id="47721"/>
    <lineage>
        <taxon>Eukaryota</taxon>
        <taxon>Fungi</taxon>
        <taxon>Dikarya</taxon>
        <taxon>Basidiomycota</taxon>
        <taxon>Agaricomycotina</taxon>
        <taxon>Agaricomycetes</taxon>
        <taxon>Agaricomycetidae</taxon>
        <taxon>Agaricales</taxon>
        <taxon>Tricholomatineae</taxon>
        <taxon>Lyophyllaceae</taxon>
        <taxon>Lyophyllum</taxon>
    </lineage>
</organism>
<dbReference type="OrthoDB" id="5374328at2759"/>
<feature type="compositionally biased region" description="Low complexity" evidence="3">
    <location>
        <begin position="172"/>
        <end position="190"/>
    </location>
</feature>
<feature type="compositionally biased region" description="Basic and acidic residues" evidence="3">
    <location>
        <begin position="46"/>
        <end position="57"/>
    </location>
</feature>
<keyword evidence="6" id="KW-1185">Reference proteome</keyword>
<sequence length="546" mass="58876">MVAPAVANNPISSSSTLWATASKEWVIAPKPKPGRKPKKDNVTPSKPEDDGQTDNKGRRVQNRAAQRAFRERKQTQLAELQARVQSYEQGEIERNVALQNIAKRLKEENERLRAENSLLKEKLSKAEPAQATLHENDKKRWRDDTPLSNPASKRVKSIPDSPRNAASPLTASYSHSPPSMVSSPDSSGTSDTRCSPLPSYEVQPTDAASMSNLLDFSCLKPSQLDGSGFSAFDCGFCSEGTPCVCRELVAQQAHALERVNFKASNNYDPATATSALHPTNTIQLEPPPAPCILENLPPYQAPVPLRRRTASSNVNTIFAVAPPTQRAPANCSGDPSNCMACAGDAFGKAFCSAIEKSVASQEPCADCPCSQDASAVPAQPVAFAGCCTRPSSCACRSSMSLYTPSDPASSTAQTKPETMPTNDAWRQIKSHPNVSFADLSLLAEVVARRSKCMGPRVVISPAPGSITPERTVSPGANNIPAEHEPVLLTDPHAHYREKERARSNGPPASPRLVPQDVLVRCGRQRVREVETEAVRAALRLLDAKFA</sequence>
<evidence type="ECO:0000256" key="1">
    <source>
        <dbReference type="ARBA" id="ARBA00004123"/>
    </source>
</evidence>
<accession>A0A9P3PHX5</accession>
<proteinExistence type="predicted"/>
<reference evidence="5" key="1">
    <citation type="submission" date="2022-07" db="EMBL/GenBank/DDBJ databases">
        <title>The genome of Lyophyllum shimeji provides insight into the initial evolution of ectomycorrhizal fungal genome.</title>
        <authorList>
            <person name="Kobayashi Y."/>
            <person name="Shibata T."/>
            <person name="Hirakawa H."/>
            <person name="Shigenobu S."/>
            <person name="Nishiyama T."/>
            <person name="Yamada A."/>
            <person name="Hasebe M."/>
            <person name="Kawaguchi M."/>
        </authorList>
    </citation>
    <scope>NUCLEOTIDE SEQUENCE</scope>
    <source>
        <strain evidence="5">AT787</strain>
    </source>
</reference>
<dbReference type="GO" id="GO:0001228">
    <property type="term" value="F:DNA-binding transcription activator activity, RNA polymerase II-specific"/>
    <property type="evidence" value="ECO:0007669"/>
    <property type="project" value="TreeGrafter"/>
</dbReference>
<dbReference type="Pfam" id="PF10297">
    <property type="entry name" value="Hap4_Hap_bind"/>
    <property type="match status" value="1"/>
</dbReference>
<dbReference type="InterPro" id="IPR046347">
    <property type="entry name" value="bZIP_sf"/>
</dbReference>
<dbReference type="SMART" id="SM00338">
    <property type="entry name" value="BRLZ"/>
    <property type="match status" value="1"/>
</dbReference>
<dbReference type="Proteomes" id="UP001063166">
    <property type="component" value="Unassembled WGS sequence"/>
</dbReference>
<dbReference type="CDD" id="cd14688">
    <property type="entry name" value="bZIP_YAP"/>
    <property type="match status" value="1"/>
</dbReference>
<evidence type="ECO:0000256" key="2">
    <source>
        <dbReference type="ARBA" id="ARBA00023242"/>
    </source>
</evidence>
<comment type="caution">
    <text evidence="5">The sequence shown here is derived from an EMBL/GenBank/DDBJ whole genome shotgun (WGS) entry which is preliminary data.</text>
</comment>
<dbReference type="InterPro" id="IPR018287">
    <property type="entry name" value="Hap4_TF_heteromerisation"/>
</dbReference>
<evidence type="ECO:0000256" key="3">
    <source>
        <dbReference type="SAM" id="MobiDB-lite"/>
    </source>
</evidence>
<dbReference type="PROSITE" id="PS00036">
    <property type="entry name" value="BZIP_BASIC"/>
    <property type="match status" value="1"/>
</dbReference>
<dbReference type="PANTHER" id="PTHR40621:SF7">
    <property type="entry name" value="BZIP DOMAIN-CONTAINING PROTEIN"/>
    <property type="match status" value="1"/>
</dbReference>
<evidence type="ECO:0000313" key="6">
    <source>
        <dbReference type="Proteomes" id="UP001063166"/>
    </source>
</evidence>
<gene>
    <name evidence="5" type="ORF">LshimejAT787_0305410</name>
</gene>
<keyword evidence="2" id="KW-0539">Nucleus</keyword>
<evidence type="ECO:0000313" key="5">
    <source>
        <dbReference type="EMBL" id="GLB36253.1"/>
    </source>
</evidence>
<dbReference type="InterPro" id="IPR050936">
    <property type="entry name" value="AP-1-like"/>
</dbReference>
<feature type="domain" description="BZIP" evidence="4">
    <location>
        <begin position="58"/>
        <end position="72"/>
    </location>
</feature>